<dbReference type="InterPro" id="IPR006703">
    <property type="entry name" value="G_AIG1"/>
</dbReference>
<keyword evidence="2" id="KW-0547">Nucleotide-binding</keyword>
<dbReference type="GeneID" id="102192299"/>
<dbReference type="Pfam" id="PF04548">
    <property type="entry name" value="AIG1"/>
    <property type="match status" value="2"/>
</dbReference>
<feature type="domain" description="AIG1-type G" evidence="4">
    <location>
        <begin position="13"/>
        <end position="199"/>
    </location>
</feature>
<dbReference type="InterPro" id="IPR027417">
    <property type="entry name" value="P-loop_NTPase"/>
</dbReference>
<evidence type="ECO:0000313" key="5">
    <source>
        <dbReference type="Proteomes" id="UP000695023"/>
    </source>
</evidence>
<feature type="domain" description="AIG1-type G" evidence="4">
    <location>
        <begin position="200"/>
        <end position="397"/>
    </location>
</feature>
<gene>
    <name evidence="6" type="primary">LOC102192299</name>
</gene>
<dbReference type="PROSITE" id="PS51720">
    <property type="entry name" value="G_AIG1"/>
    <property type="match status" value="2"/>
</dbReference>
<sequence>MDLLDPVPGPDPGPDLTVVLLGNCGVGKSASGNTILGRAAFESKTSFKAGESEIREEAGRVFGKVILVIDTPGILGREEPVGRCCRHVLESPGSHLFLLVVKTDRFTAEQERGVEAGLAAVGGRGFSRCYLLFTGGDALKNTSLHDFIYQDRQSPLPGVVARFSGRFHLFNNEDAGREQVRELLLKAGLLHCPPAECVGSEVRRILLIGPPGGGKSSAGNSVLGRRHFEVDCDFHGGGRGHMCAEAEGGRVFVVDSAGLTGEGLTREQLLRDVESAAQLAGPGPHVVAVVVKIGQLSAADSRALALLTELLEGVASRHAAVLFTHGDALGERRLQDAIRSSRRVSDLVSRCRGRHCVLDNTRSGERAQVERFLRLVDDIIRENDGRHWSWDKLRSGDSEDTSCSKNDVEHALAARTPPSLLSVCWRVLCLSALFVRRRFHWI</sequence>
<dbReference type="PANTHER" id="PTHR10903">
    <property type="entry name" value="GTPASE, IMAP FAMILY MEMBER-RELATED"/>
    <property type="match status" value="1"/>
</dbReference>
<accession>A0A9Y3S648</accession>
<evidence type="ECO:0000256" key="2">
    <source>
        <dbReference type="ARBA" id="ARBA00022741"/>
    </source>
</evidence>
<dbReference type="PANTHER" id="PTHR10903:SF184">
    <property type="entry name" value="GTP-BINDING PROTEIN A"/>
    <property type="match status" value="1"/>
</dbReference>
<evidence type="ECO:0000259" key="4">
    <source>
        <dbReference type="PROSITE" id="PS51720"/>
    </source>
</evidence>
<keyword evidence="3" id="KW-0342">GTP-binding</keyword>
<comment type="similarity">
    <text evidence="1">Belongs to the TRAFAC class TrmE-Era-EngA-EngB-Septin-like GTPase superfamily. AIG1/Toc34/Toc159-like paraseptin GTPase family. IAN subfamily.</text>
</comment>
<dbReference type="InterPro" id="IPR045058">
    <property type="entry name" value="GIMA/IAN/Toc"/>
</dbReference>
<proteinExistence type="inferred from homology"/>
<name>A0A9Y3S648_9CICH</name>
<dbReference type="SUPFAM" id="SSF52540">
    <property type="entry name" value="P-loop containing nucleoside triphosphate hydrolases"/>
    <property type="match status" value="2"/>
</dbReference>
<reference evidence="6" key="1">
    <citation type="submission" date="2025-08" db="UniProtKB">
        <authorList>
            <consortium name="RefSeq"/>
        </authorList>
    </citation>
    <scope>IDENTIFICATION</scope>
</reference>
<organism evidence="5 6">
    <name type="scientific">Pundamilia nyererei</name>
    <dbReference type="NCBI Taxonomy" id="303518"/>
    <lineage>
        <taxon>Eukaryota</taxon>
        <taxon>Metazoa</taxon>
        <taxon>Chordata</taxon>
        <taxon>Craniata</taxon>
        <taxon>Vertebrata</taxon>
        <taxon>Euteleostomi</taxon>
        <taxon>Actinopterygii</taxon>
        <taxon>Neopterygii</taxon>
        <taxon>Teleostei</taxon>
        <taxon>Neoteleostei</taxon>
        <taxon>Acanthomorphata</taxon>
        <taxon>Ovalentaria</taxon>
        <taxon>Cichlomorphae</taxon>
        <taxon>Cichliformes</taxon>
        <taxon>Cichlidae</taxon>
        <taxon>African cichlids</taxon>
        <taxon>Pseudocrenilabrinae</taxon>
        <taxon>Haplochromini</taxon>
        <taxon>Pundamilia</taxon>
    </lineage>
</organism>
<dbReference type="Proteomes" id="UP000695023">
    <property type="component" value="Unplaced"/>
</dbReference>
<dbReference type="GO" id="GO:0005525">
    <property type="term" value="F:GTP binding"/>
    <property type="evidence" value="ECO:0007669"/>
    <property type="project" value="UniProtKB-KW"/>
</dbReference>
<dbReference type="Gene3D" id="3.40.50.300">
    <property type="entry name" value="P-loop containing nucleotide triphosphate hydrolases"/>
    <property type="match status" value="2"/>
</dbReference>
<keyword evidence="5" id="KW-1185">Reference proteome</keyword>
<dbReference type="AlphaFoldDB" id="A0A9Y3S648"/>
<evidence type="ECO:0000256" key="1">
    <source>
        <dbReference type="ARBA" id="ARBA00008535"/>
    </source>
</evidence>
<protein>
    <submittedName>
        <fullName evidence="6">GTPase IMAP family member 1-like</fullName>
    </submittedName>
</protein>
<dbReference type="RefSeq" id="XP_005755082.1">
    <property type="nucleotide sequence ID" value="XM_005755025.1"/>
</dbReference>
<evidence type="ECO:0000313" key="6">
    <source>
        <dbReference type="RefSeq" id="XP_005755082.1"/>
    </source>
</evidence>
<evidence type="ECO:0000256" key="3">
    <source>
        <dbReference type="ARBA" id="ARBA00023134"/>
    </source>
</evidence>